<evidence type="ECO:0000256" key="3">
    <source>
        <dbReference type="ARBA" id="ARBA00022448"/>
    </source>
</evidence>
<evidence type="ECO:0000256" key="4">
    <source>
        <dbReference type="ARBA" id="ARBA00022554"/>
    </source>
</evidence>
<feature type="transmembrane region" description="Helical" evidence="9">
    <location>
        <begin position="377"/>
        <end position="397"/>
    </location>
</feature>
<evidence type="ECO:0000256" key="1">
    <source>
        <dbReference type="ARBA" id="ARBA00004128"/>
    </source>
</evidence>
<dbReference type="InterPro" id="IPR013057">
    <property type="entry name" value="AA_transpt_TM"/>
</dbReference>
<feature type="transmembrane region" description="Helical" evidence="9">
    <location>
        <begin position="208"/>
        <end position="231"/>
    </location>
</feature>
<evidence type="ECO:0000256" key="8">
    <source>
        <dbReference type="ARBA" id="ARBA00023136"/>
    </source>
</evidence>
<feature type="transmembrane region" description="Helical" evidence="9">
    <location>
        <begin position="252"/>
        <end position="273"/>
    </location>
</feature>
<dbReference type="GO" id="GO:0005313">
    <property type="term" value="F:L-glutamate transmembrane transporter activity"/>
    <property type="evidence" value="ECO:0007669"/>
    <property type="project" value="TreeGrafter"/>
</dbReference>
<comment type="caution">
    <text evidence="11">The sequence shown here is derived from an EMBL/GenBank/DDBJ whole genome shotgun (WGS) entry which is preliminary data.</text>
</comment>
<keyword evidence="8 9" id="KW-0472">Membrane</keyword>
<dbReference type="PANTHER" id="PTHR22950:SF678">
    <property type="entry name" value="VACUOLAR AMINO ACID TRANSPORTER 5-RELATED"/>
    <property type="match status" value="1"/>
</dbReference>
<dbReference type="GO" id="GO:0061459">
    <property type="term" value="F:L-arginine transmembrane transporter activity"/>
    <property type="evidence" value="ECO:0007669"/>
    <property type="project" value="TreeGrafter"/>
</dbReference>
<dbReference type="Pfam" id="PF01490">
    <property type="entry name" value="Aa_trans"/>
    <property type="match status" value="1"/>
</dbReference>
<dbReference type="GO" id="GO:0005302">
    <property type="term" value="F:L-tyrosine transmembrane transporter activity"/>
    <property type="evidence" value="ECO:0007669"/>
    <property type="project" value="TreeGrafter"/>
</dbReference>
<evidence type="ECO:0000259" key="10">
    <source>
        <dbReference type="Pfam" id="PF01490"/>
    </source>
</evidence>
<feature type="transmembrane region" description="Helical" evidence="9">
    <location>
        <begin position="153"/>
        <end position="174"/>
    </location>
</feature>
<dbReference type="GO" id="GO:0015194">
    <property type="term" value="F:L-serine transmembrane transporter activity"/>
    <property type="evidence" value="ECO:0007669"/>
    <property type="project" value="TreeGrafter"/>
</dbReference>
<reference evidence="11" key="1">
    <citation type="submission" date="2020-12" db="EMBL/GenBank/DDBJ databases">
        <title>Metabolic potential, ecology and presence of endohyphal bacteria is reflected in genomic diversity of Mucoromycotina.</title>
        <authorList>
            <person name="Muszewska A."/>
            <person name="Okrasinska A."/>
            <person name="Steczkiewicz K."/>
            <person name="Drgas O."/>
            <person name="Orlowska M."/>
            <person name="Perlinska-Lenart U."/>
            <person name="Aleksandrzak-Piekarczyk T."/>
            <person name="Szatraj K."/>
            <person name="Zielenkiewicz U."/>
            <person name="Pilsyk S."/>
            <person name="Malc E."/>
            <person name="Mieczkowski P."/>
            <person name="Kruszewska J.S."/>
            <person name="Biernat P."/>
            <person name="Pawlowska J."/>
        </authorList>
    </citation>
    <scope>NUCLEOTIDE SEQUENCE</scope>
    <source>
        <strain evidence="11">WA0000067209</strain>
    </source>
</reference>
<evidence type="ECO:0000256" key="5">
    <source>
        <dbReference type="ARBA" id="ARBA00022692"/>
    </source>
</evidence>
<comment type="similarity">
    <text evidence="2">Belongs to the amino acid/polyamine transporter 2 family.</text>
</comment>
<dbReference type="AlphaFoldDB" id="A0A8H7UF52"/>
<accession>A0A8H7UF52</accession>
<dbReference type="EMBL" id="JAEPQZ010000003">
    <property type="protein sequence ID" value="KAG2183456.1"/>
    <property type="molecule type" value="Genomic_DNA"/>
</dbReference>
<dbReference type="GO" id="GO:0005290">
    <property type="term" value="F:L-histidine transmembrane transporter activity"/>
    <property type="evidence" value="ECO:0007669"/>
    <property type="project" value="TreeGrafter"/>
</dbReference>
<dbReference type="GO" id="GO:0000329">
    <property type="term" value="C:fungal-type vacuole membrane"/>
    <property type="evidence" value="ECO:0007669"/>
    <property type="project" value="TreeGrafter"/>
</dbReference>
<dbReference type="Gene3D" id="1.20.1740.10">
    <property type="entry name" value="Amino acid/polyamine transporter I"/>
    <property type="match status" value="1"/>
</dbReference>
<organism evidence="11 12">
    <name type="scientific">Mortierella isabellina</name>
    <name type="common">Filamentous fungus</name>
    <name type="synonym">Umbelopsis isabellina</name>
    <dbReference type="NCBI Taxonomy" id="91625"/>
    <lineage>
        <taxon>Eukaryota</taxon>
        <taxon>Fungi</taxon>
        <taxon>Fungi incertae sedis</taxon>
        <taxon>Mucoromycota</taxon>
        <taxon>Mucoromycotina</taxon>
        <taxon>Umbelopsidomycetes</taxon>
        <taxon>Umbelopsidales</taxon>
        <taxon>Umbelopsidaceae</taxon>
        <taxon>Umbelopsis</taxon>
    </lineage>
</organism>
<dbReference type="Proteomes" id="UP000654370">
    <property type="component" value="Unassembled WGS sequence"/>
</dbReference>
<feature type="transmembrane region" description="Helical" evidence="9">
    <location>
        <begin position="438"/>
        <end position="463"/>
    </location>
</feature>
<keyword evidence="6" id="KW-0029">Amino-acid transport</keyword>
<keyword evidence="3" id="KW-0813">Transport</keyword>
<evidence type="ECO:0000256" key="9">
    <source>
        <dbReference type="SAM" id="Phobius"/>
    </source>
</evidence>
<protein>
    <recommendedName>
        <fullName evidence="10">Amino acid transporter transmembrane domain-containing protein</fullName>
    </recommendedName>
</protein>
<gene>
    <name evidence="11" type="ORF">INT43_006462</name>
</gene>
<evidence type="ECO:0000256" key="7">
    <source>
        <dbReference type="ARBA" id="ARBA00022989"/>
    </source>
</evidence>
<keyword evidence="12" id="KW-1185">Reference proteome</keyword>
<evidence type="ECO:0000256" key="6">
    <source>
        <dbReference type="ARBA" id="ARBA00022970"/>
    </source>
</evidence>
<dbReference type="GO" id="GO:0015189">
    <property type="term" value="F:L-lysine transmembrane transporter activity"/>
    <property type="evidence" value="ECO:0007669"/>
    <property type="project" value="TreeGrafter"/>
</dbReference>
<evidence type="ECO:0000313" key="12">
    <source>
        <dbReference type="Proteomes" id="UP000654370"/>
    </source>
</evidence>
<keyword evidence="4" id="KW-0926">Vacuole</keyword>
<sequence length="465" mass="50944">SDYREYDLFTSMADYKPVQGVSDDAVELVGEQSRPDNAFIESPKIGAKELDTVNVQHRATATPSSSVINLANTVLGTGMLAMPSAVASVGLIPAIFLILFAATTSALGLYYLSKCAARTEGRNASFFAISQITWPSAAIFFDLAIAIKCFGVSVSYVLIIGDLMPTIVTSLTGINNQANILMDRRFWIAIFMVTVIVPLSFMRKLDSLKYTSIVSLFAVAYLCAIVIWHFASSNFVNDPTGNVEMITFSTRFFRSLPVFVFAFTCHQNLFSVYNELKDNSKQVMVSVILTSIGSATVIYELIGTLGYLSLGRMVHPNFILEYPSSAFVTGGRIALVILNTFSYPLQAHPCRSSLEKVIACLTAKTRKNGRAPPSSPFQFYVMTTAILISSYIVAMTVTKLDLVLAFVGSTGSTLISFILPGLFFVKINENEPWNSEKIIALCLAIYGFCVMVVCLTFNIVHIYQS</sequence>
<comment type="subcellular location">
    <subcellularLocation>
        <location evidence="1">Vacuole membrane</location>
        <topology evidence="1">Multi-pass membrane protein</topology>
    </subcellularLocation>
</comment>
<keyword evidence="5 9" id="KW-0812">Transmembrane</keyword>
<proteinExistence type="inferred from homology"/>
<feature type="transmembrane region" description="Helical" evidence="9">
    <location>
        <begin position="403"/>
        <end position="426"/>
    </location>
</feature>
<feature type="transmembrane region" description="Helical" evidence="9">
    <location>
        <begin position="186"/>
        <end position="202"/>
    </location>
</feature>
<dbReference type="OrthoDB" id="438545at2759"/>
<feature type="domain" description="Amino acid transporter transmembrane" evidence="10">
    <location>
        <begin position="60"/>
        <end position="463"/>
    </location>
</feature>
<dbReference type="PANTHER" id="PTHR22950">
    <property type="entry name" value="AMINO ACID TRANSPORTER"/>
    <property type="match status" value="1"/>
</dbReference>
<evidence type="ECO:0000313" key="11">
    <source>
        <dbReference type="EMBL" id="KAG2183456.1"/>
    </source>
</evidence>
<evidence type="ECO:0000256" key="2">
    <source>
        <dbReference type="ARBA" id="ARBA00008066"/>
    </source>
</evidence>
<keyword evidence="7 9" id="KW-1133">Transmembrane helix</keyword>
<feature type="non-terminal residue" evidence="11">
    <location>
        <position position="1"/>
    </location>
</feature>
<name>A0A8H7UF52_MORIS</name>
<feature type="transmembrane region" description="Helical" evidence="9">
    <location>
        <begin position="285"/>
        <end position="308"/>
    </location>
</feature>
<feature type="transmembrane region" description="Helical" evidence="9">
    <location>
        <begin position="124"/>
        <end position="147"/>
    </location>
</feature>
<feature type="transmembrane region" description="Helical" evidence="9">
    <location>
        <begin position="85"/>
        <end position="112"/>
    </location>
</feature>